<evidence type="ECO:0000313" key="1">
    <source>
        <dbReference type="EMBL" id="MBG9978846.1"/>
    </source>
</evidence>
<keyword evidence="2" id="KW-1185">Reference proteome</keyword>
<name>A0ABS0LKM7_9LACT</name>
<reference evidence="1 2" key="1">
    <citation type="submission" date="2020-07" db="EMBL/GenBank/DDBJ databases">
        <title>Facklamia lactis sp. nov., isolated from raw milk.</title>
        <authorList>
            <person name="Doll E.V."/>
            <person name="Huptas C."/>
            <person name="Staib L."/>
            <person name="Wenning M."/>
            <person name="Scherer S."/>
        </authorList>
    </citation>
    <scope>NUCLEOTIDE SEQUENCE [LARGE SCALE GENOMIC DNA]</scope>
    <source>
        <strain evidence="1 2">DSM 104272</strain>
    </source>
</reference>
<dbReference type="RefSeq" id="WP_197104896.1">
    <property type="nucleotide sequence ID" value="NZ_JACCEL010000021.1"/>
</dbReference>
<organism evidence="1 2">
    <name type="scientific">Ruoffia tabacinasalis</name>
    <dbReference type="NCBI Taxonomy" id="87458"/>
    <lineage>
        <taxon>Bacteria</taxon>
        <taxon>Bacillati</taxon>
        <taxon>Bacillota</taxon>
        <taxon>Bacilli</taxon>
        <taxon>Lactobacillales</taxon>
        <taxon>Aerococcaceae</taxon>
        <taxon>Ruoffia</taxon>
    </lineage>
</organism>
<proteinExistence type="predicted"/>
<protein>
    <submittedName>
        <fullName evidence="1">Uncharacterized protein</fullName>
    </submittedName>
</protein>
<dbReference type="EMBL" id="JACCEL010000021">
    <property type="protein sequence ID" value="MBG9978846.1"/>
    <property type="molecule type" value="Genomic_DNA"/>
</dbReference>
<comment type="caution">
    <text evidence="1">The sequence shown here is derived from an EMBL/GenBank/DDBJ whole genome shotgun (WGS) entry which is preliminary data.</text>
</comment>
<sequence length="60" mass="6997">MDITHNNRNPLRHQIYRSITESGGKHLILTPGCGIRHPFEEDTIRYLQKVKIETEALLNK</sequence>
<evidence type="ECO:0000313" key="2">
    <source>
        <dbReference type="Proteomes" id="UP000823401"/>
    </source>
</evidence>
<dbReference type="Proteomes" id="UP000823401">
    <property type="component" value="Unassembled WGS sequence"/>
</dbReference>
<accession>A0ABS0LKM7</accession>
<gene>
    <name evidence="1" type="ORF">HYQ42_08575</name>
</gene>